<name>A0A381YAX1_9ZZZZ</name>
<sequence length="98" mass="11279">MKAYVFGLLYMESWEWYEKYHPETAKLISLHGGKYLASGVKPDMKEGEIQPSAYVLLEFPDLESAEKWYEDPQYQPLIDLRKSGGRSEIFVIPGGTET</sequence>
<protein>
    <recommendedName>
        <fullName evidence="1">DUF1330 domain-containing protein</fullName>
    </recommendedName>
</protein>
<dbReference type="SUPFAM" id="SSF54909">
    <property type="entry name" value="Dimeric alpha+beta barrel"/>
    <property type="match status" value="1"/>
</dbReference>
<reference evidence="2" key="1">
    <citation type="submission" date="2018-05" db="EMBL/GenBank/DDBJ databases">
        <authorList>
            <person name="Lanie J.A."/>
            <person name="Ng W.-L."/>
            <person name="Kazmierczak K.M."/>
            <person name="Andrzejewski T.M."/>
            <person name="Davidsen T.M."/>
            <person name="Wayne K.J."/>
            <person name="Tettelin H."/>
            <person name="Glass J.I."/>
            <person name="Rusch D."/>
            <person name="Podicherti R."/>
            <person name="Tsui H.-C.T."/>
            <person name="Winkler M.E."/>
        </authorList>
    </citation>
    <scope>NUCLEOTIDE SEQUENCE</scope>
</reference>
<evidence type="ECO:0000259" key="1">
    <source>
        <dbReference type="Pfam" id="PF07045"/>
    </source>
</evidence>
<dbReference type="PANTHER" id="PTHR41521:SF4">
    <property type="entry name" value="BLR0684 PROTEIN"/>
    <property type="match status" value="1"/>
</dbReference>
<feature type="domain" description="DUF1330" evidence="1">
    <location>
        <begin position="2"/>
        <end position="94"/>
    </location>
</feature>
<dbReference type="InterPro" id="IPR011008">
    <property type="entry name" value="Dimeric_a/b-barrel"/>
</dbReference>
<dbReference type="Pfam" id="PF07045">
    <property type="entry name" value="DUF1330"/>
    <property type="match status" value="1"/>
</dbReference>
<dbReference type="Gene3D" id="3.30.70.100">
    <property type="match status" value="1"/>
</dbReference>
<gene>
    <name evidence="2" type="ORF">METZ01_LOCUS127083</name>
</gene>
<proteinExistence type="predicted"/>
<evidence type="ECO:0000313" key="2">
    <source>
        <dbReference type="EMBL" id="SVA74229.1"/>
    </source>
</evidence>
<dbReference type="PANTHER" id="PTHR41521">
    <property type="match status" value="1"/>
</dbReference>
<accession>A0A381YAX1</accession>
<dbReference type="InterPro" id="IPR010753">
    <property type="entry name" value="DUF1330"/>
</dbReference>
<dbReference type="EMBL" id="UINC01017806">
    <property type="protein sequence ID" value="SVA74229.1"/>
    <property type="molecule type" value="Genomic_DNA"/>
</dbReference>
<organism evidence="2">
    <name type="scientific">marine metagenome</name>
    <dbReference type="NCBI Taxonomy" id="408172"/>
    <lineage>
        <taxon>unclassified sequences</taxon>
        <taxon>metagenomes</taxon>
        <taxon>ecological metagenomes</taxon>
    </lineage>
</organism>
<dbReference type="AlphaFoldDB" id="A0A381YAX1"/>